<reference evidence="1 2" key="1">
    <citation type="journal article" date="2023" name="Sci. Data">
        <title>Genome assembly of the Korean intertidal mud-creeper Batillaria attramentaria.</title>
        <authorList>
            <person name="Patra A.K."/>
            <person name="Ho P.T."/>
            <person name="Jun S."/>
            <person name="Lee S.J."/>
            <person name="Kim Y."/>
            <person name="Won Y.J."/>
        </authorList>
    </citation>
    <scope>NUCLEOTIDE SEQUENCE [LARGE SCALE GENOMIC DNA]</scope>
    <source>
        <strain evidence="1">Wonlab-2016</strain>
    </source>
</reference>
<accession>A0ABD0LRK9</accession>
<evidence type="ECO:0000313" key="1">
    <source>
        <dbReference type="EMBL" id="KAK7502184.1"/>
    </source>
</evidence>
<organism evidence="1 2">
    <name type="scientific">Batillaria attramentaria</name>
    <dbReference type="NCBI Taxonomy" id="370345"/>
    <lineage>
        <taxon>Eukaryota</taxon>
        <taxon>Metazoa</taxon>
        <taxon>Spiralia</taxon>
        <taxon>Lophotrochozoa</taxon>
        <taxon>Mollusca</taxon>
        <taxon>Gastropoda</taxon>
        <taxon>Caenogastropoda</taxon>
        <taxon>Sorbeoconcha</taxon>
        <taxon>Cerithioidea</taxon>
        <taxon>Batillariidae</taxon>
        <taxon>Batillaria</taxon>
    </lineage>
</organism>
<proteinExistence type="predicted"/>
<dbReference type="EMBL" id="JACVVK020000027">
    <property type="protein sequence ID" value="KAK7502184.1"/>
    <property type="molecule type" value="Genomic_DNA"/>
</dbReference>
<comment type="caution">
    <text evidence="1">The sequence shown here is derived from an EMBL/GenBank/DDBJ whole genome shotgun (WGS) entry which is preliminary data.</text>
</comment>
<dbReference type="AlphaFoldDB" id="A0ABD0LRK9"/>
<protein>
    <submittedName>
        <fullName evidence="1">Uncharacterized protein</fullName>
    </submittedName>
</protein>
<name>A0ABD0LRK9_9CAEN</name>
<keyword evidence="2" id="KW-1185">Reference proteome</keyword>
<gene>
    <name evidence="1" type="ORF">BaRGS_00006548</name>
</gene>
<sequence>MLQTESVTVTRRVLLSSFRQTVASQSVSVGRRRSAGGKEGKLIAMGSLESRERQTADVLAACGLREWPKGSTSPSSACFLYHSMSVHTEHKPFALALSRRWI</sequence>
<dbReference type="Proteomes" id="UP001519460">
    <property type="component" value="Unassembled WGS sequence"/>
</dbReference>
<evidence type="ECO:0000313" key="2">
    <source>
        <dbReference type="Proteomes" id="UP001519460"/>
    </source>
</evidence>